<dbReference type="Proteomes" id="UP001583280">
    <property type="component" value="Unassembled WGS sequence"/>
</dbReference>
<evidence type="ECO:0000313" key="3">
    <source>
        <dbReference type="Proteomes" id="UP001583280"/>
    </source>
</evidence>
<dbReference type="InterPro" id="IPR000683">
    <property type="entry name" value="Gfo/Idh/MocA-like_OxRdtase_N"/>
</dbReference>
<comment type="caution">
    <text evidence="2">The sequence shown here is derived from an EMBL/GenBank/DDBJ whole genome shotgun (WGS) entry which is preliminary data.</text>
</comment>
<reference evidence="2 3" key="1">
    <citation type="journal article" date="2024" name="IMA Fungus">
        <title>IMA Genome - F19 : A genome assembly and annotation guide to empower mycologists, including annotated draft genome sequences of Ceratocystis pirilliformis, Diaporthe australafricana, Fusarium ophioides, Paecilomyces lecythidis, and Sporothrix stenoceras.</title>
        <authorList>
            <person name="Aylward J."/>
            <person name="Wilson A.M."/>
            <person name="Visagie C.M."/>
            <person name="Spraker J."/>
            <person name="Barnes I."/>
            <person name="Buitendag C."/>
            <person name="Ceriani C."/>
            <person name="Del Mar Angel L."/>
            <person name="du Plessis D."/>
            <person name="Fuchs T."/>
            <person name="Gasser K."/>
            <person name="Kramer D."/>
            <person name="Li W."/>
            <person name="Munsamy K."/>
            <person name="Piso A."/>
            <person name="Price J.L."/>
            <person name="Sonnekus B."/>
            <person name="Thomas C."/>
            <person name="van der Nest A."/>
            <person name="van Dijk A."/>
            <person name="van Heerden A."/>
            <person name="van Vuuren N."/>
            <person name="Yilmaz N."/>
            <person name="Duong T.A."/>
            <person name="van der Merwe N.A."/>
            <person name="Wingfield M.J."/>
            <person name="Wingfield B.D."/>
        </authorList>
    </citation>
    <scope>NUCLEOTIDE SEQUENCE [LARGE SCALE GENOMIC DNA]</scope>
    <source>
        <strain evidence="2 3">CMW 12675</strain>
    </source>
</reference>
<dbReference type="PANTHER" id="PTHR43377">
    <property type="entry name" value="BILIVERDIN REDUCTASE A"/>
    <property type="match status" value="1"/>
</dbReference>
<evidence type="ECO:0000259" key="1">
    <source>
        <dbReference type="Pfam" id="PF01408"/>
    </source>
</evidence>
<sequence>MKQPTSPARFLIIGAGSRGNAYGKGIKDATNGVIAAVAEPDSYKRQRYGQKFIWGDGGTAGEGQAFTDWKDFIVYENERRKRAVRGDANVPPGVDGVFVCVLDEMHHEVVVALGPLNLHVMCEKPLATSLQDCIDMYKALQTSPESGPQRSVFSIGHVLRYSPHNVLLRRLLLEKKVIGDILSVVHTEPVGWWHFTHSYVRGNWRRSDMTGPSLLTKSCHDIDLILWLLSSPVHPGKGRPHLPTTVSSIGKLQHFRKARKPKAAEGATNCTKCALGDEGCMFSAKNVYLGPKLQGVGSGNTGWPVRIVLPDIEAYSTMEAKHAAMLTELQKDYAPGTQDEIVRSRNWFGRCVFDGDNNVCDEQVVTIQWEDDQVQEAGADGGNRLAKTATFHMVAQTHKICQRYSNFYGTAGEIHADSRIIKVTDFRTSQVTCHEASTEDAGHGGGDIGLSIQFVHAVNSVKNGELSAEDAQLKFMGCTLEEVLRSHAMVFAAEEARLSNKVVDWEKWWDAEVQTLL</sequence>
<dbReference type="Pfam" id="PF01408">
    <property type="entry name" value="GFO_IDH_MocA"/>
    <property type="match status" value="1"/>
</dbReference>
<organism evidence="2 3">
    <name type="scientific">Ceratocystis pirilliformis</name>
    <dbReference type="NCBI Taxonomy" id="259994"/>
    <lineage>
        <taxon>Eukaryota</taxon>
        <taxon>Fungi</taxon>
        <taxon>Dikarya</taxon>
        <taxon>Ascomycota</taxon>
        <taxon>Pezizomycotina</taxon>
        <taxon>Sordariomycetes</taxon>
        <taxon>Hypocreomycetidae</taxon>
        <taxon>Microascales</taxon>
        <taxon>Ceratocystidaceae</taxon>
        <taxon>Ceratocystis</taxon>
    </lineage>
</organism>
<dbReference type="SUPFAM" id="SSF51735">
    <property type="entry name" value="NAD(P)-binding Rossmann-fold domains"/>
    <property type="match status" value="1"/>
</dbReference>
<dbReference type="EMBL" id="JAWDJO010000183">
    <property type="protein sequence ID" value="KAL1890465.1"/>
    <property type="molecule type" value="Genomic_DNA"/>
</dbReference>
<gene>
    <name evidence="2" type="ORF">Cpir12675_005389</name>
</gene>
<dbReference type="Gene3D" id="3.40.50.720">
    <property type="entry name" value="NAD(P)-binding Rossmann-like Domain"/>
    <property type="match status" value="1"/>
</dbReference>
<protein>
    <recommendedName>
        <fullName evidence="1">Gfo/Idh/MocA-like oxidoreductase N-terminal domain-containing protein</fullName>
    </recommendedName>
</protein>
<dbReference type="InterPro" id="IPR036291">
    <property type="entry name" value="NAD(P)-bd_dom_sf"/>
</dbReference>
<keyword evidence="3" id="KW-1185">Reference proteome</keyword>
<dbReference type="SUPFAM" id="SSF55347">
    <property type="entry name" value="Glyceraldehyde-3-phosphate dehydrogenase-like, C-terminal domain"/>
    <property type="match status" value="1"/>
</dbReference>
<dbReference type="Gene3D" id="3.30.360.10">
    <property type="entry name" value="Dihydrodipicolinate Reductase, domain 2"/>
    <property type="match status" value="2"/>
</dbReference>
<feature type="domain" description="Gfo/Idh/MocA-like oxidoreductase N-terminal" evidence="1">
    <location>
        <begin position="9"/>
        <end position="142"/>
    </location>
</feature>
<dbReference type="PANTHER" id="PTHR43377:SF12">
    <property type="entry name" value="BINDING ROSSMANN FOLD OXIDOREDUCTASE, PUTATIVE (AFU_ORTHOLOGUE AFUA_3G11840)-RELATED"/>
    <property type="match status" value="1"/>
</dbReference>
<accession>A0ABR3YR47</accession>
<proteinExistence type="predicted"/>
<name>A0ABR3YR47_9PEZI</name>
<evidence type="ECO:0000313" key="2">
    <source>
        <dbReference type="EMBL" id="KAL1890465.1"/>
    </source>
</evidence>
<dbReference type="InterPro" id="IPR051450">
    <property type="entry name" value="Gfo/Idh/MocA_Oxidoreductases"/>
</dbReference>